<evidence type="ECO:0000313" key="10">
    <source>
        <dbReference type="EMBL" id="AIH04403.1"/>
    </source>
</evidence>
<name>A0A075WVB1_9BACT</name>
<dbReference type="STRING" id="289377.HL41_06535"/>
<dbReference type="PROSITE" id="PS51012">
    <property type="entry name" value="ABC_TM2"/>
    <property type="match status" value="1"/>
</dbReference>
<dbReference type="InterPro" id="IPR051449">
    <property type="entry name" value="ABC-2_transporter_component"/>
</dbReference>
<keyword evidence="3" id="KW-0813">Transport</keyword>
<dbReference type="AlphaFoldDB" id="A0A075WVB1"/>
<keyword evidence="4" id="KW-1003">Cell membrane</keyword>
<evidence type="ECO:0000256" key="4">
    <source>
        <dbReference type="ARBA" id="ARBA00022475"/>
    </source>
</evidence>
<dbReference type="KEGG" id="tcm:HL41_06535"/>
<evidence type="ECO:0000313" key="11">
    <source>
        <dbReference type="Proteomes" id="UP000028481"/>
    </source>
</evidence>
<gene>
    <name evidence="10" type="ORF">HL41_06535</name>
</gene>
<feature type="transmembrane region" description="Helical" evidence="8">
    <location>
        <begin position="219"/>
        <end position="244"/>
    </location>
</feature>
<dbReference type="RefSeq" id="WP_038062457.1">
    <property type="nucleotide sequence ID" value="NZ_CP008796.1"/>
</dbReference>
<evidence type="ECO:0000256" key="5">
    <source>
        <dbReference type="ARBA" id="ARBA00022692"/>
    </source>
</evidence>
<comment type="similarity">
    <text evidence="2">Belongs to the ABC-2 integral membrane protein family.</text>
</comment>
<feature type="transmembrane region" description="Helical" evidence="8">
    <location>
        <begin position="340"/>
        <end position="365"/>
    </location>
</feature>
<evidence type="ECO:0000256" key="2">
    <source>
        <dbReference type="ARBA" id="ARBA00007783"/>
    </source>
</evidence>
<reference evidence="10 11" key="1">
    <citation type="journal article" date="2015" name="Genome Announc.">
        <title>Genome Sequence of a Sulfate-Reducing Thermophilic Bacterium, Thermodesulfobacterium commune DSM 2178T (Phylum Thermodesulfobacteria).</title>
        <authorList>
            <person name="Bhatnagar S."/>
            <person name="Badger J.H."/>
            <person name="Madupu R."/>
            <person name="Khouri H.M."/>
            <person name="O'Connor E.M."/>
            <person name="Robb F.T."/>
            <person name="Ward N.L."/>
            <person name="Eisen J.A."/>
        </authorList>
    </citation>
    <scope>NUCLEOTIDE SEQUENCE [LARGE SCALE GENOMIC DNA]</scope>
    <source>
        <strain evidence="10 11">DSM 2178</strain>
    </source>
</reference>
<keyword evidence="11" id="KW-1185">Reference proteome</keyword>
<dbReference type="HOGENOM" id="CLU_039483_8_3_0"/>
<keyword evidence="5 8" id="KW-0812">Transmembrane</keyword>
<proteinExistence type="inferred from homology"/>
<evidence type="ECO:0000256" key="8">
    <source>
        <dbReference type="SAM" id="Phobius"/>
    </source>
</evidence>
<feature type="domain" description="ABC transmembrane type-2" evidence="9">
    <location>
        <begin position="136"/>
        <end position="368"/>
    </location>
</feature>
<dbReference type="PANTHER" id="PTHR30294:SF29">
    <property type="entry name" value="MULTIDRUG ABC TRANSPORTER PERMEASE YBHS-RELATED"/>
    <property type="match status" value="1"/>
</dbReference>
<dbReference type="Pfam" id="PF12698">
    <property type="entry name" value="ABC2_membrane_3"/>
    <property type="match status" value="1"/>
</dbReference>
<protein>
    <submittedName>
        <fullName evidence="10">Multidrug ABC transporter ATPase</fullName>
    </submittedName>
</protein>
<keyword evidence="7 8" id="KW-0472">Membrane</keyword>
<organism evidence="10 11">
    <name type="scientific">Thermodesulfobacterium commune DSM 2178</name>
    <dbReference type="NCBI Taxonomy" id="289377"/>
    <lineage>
        <taxon>Bacteria</taxon>
        <taxon>Pseudomonadati</taxon>
        <taxon>Thermodesulfobacteriota</taxon>
        <taxon>Thermodesulfobacteria</taxon>
        <taxon>Thermodesulfobacteriales</taxon>
        <taxon>Thermodesulfobacteriaceae</taxon>
        <taxon>Thermodesulfobacterium</taxon>
    </lineage>
</organism>
<feature type="transmembrane region" description="Helical" evidence="8">
    <location>
        <begin position="250"/>
        <end position="275"/>
    </location>
</feature>
<dbReference type="OrthoDB" id="9808686at2"/>
<feature type="transmembrane region" description="Helical" evidence="8">
    <location>
        <begin position="287"/>
        <end position="307"/>
    </location>
</feature>
<dbReference type="GO" id="GO:0140359">
    <property type="term" value="F:ABC-type transporter activity"/>
    <property type="evidence" value="ECO:0007669"/>
    <property type="project" value="InterPro"/>
</dbReference>
<evidence type="ECO:0000256" key="7">
    <source>
        <dbReference type="ARBA" id="ARBA00023136"/>
    </source>
</evidence>
<dbReference type="GO" id="GO:0005886">
    <property type="term" value="C:plasma membrane"/>
    <property type="evidence" value="ECO:0007669"/>
    <property type="project" value="UniProtKB-SubCell"/>
</dbReference>
<dbReference type="eggNOG" id="COG0842">
    <property type="taxonomic scope" value="Bacteria"/>
</dbReference>
<evidence type="ECO:0000256" key="6">
    <source>
        <dbReference type="ARBA" id="ARBA00022989"/>
    </source>
</evidence>
<dbReference type="InterPro" id="IPR047817">
    <property type="entry name" value="ABC2_TM_bact-type"/>
</dbReference>
<dbReference type="PaxDb" id="289377-HL41_06535"/>
<keyword evidence="6 8" id="KW-1133">Transmembrane helix</keyword>
<dbReference type="Proteomes" id="UP000028481">
    <property type="component" value="Chromosome"/>
</dbReference>
<evidence type="ECO:0000256" key="1">
    <source>
        <dbReference type="ARBA" id="ARBA00004651"/>
    </source>
</evidence>
<evidence type="ECO:0000259" key="9">
    <source>
        <dbReference type="PROSITE" id="PS51012"/>
    </source>
</evidence>
<dbReference type="PANTHER" id="PTHR30294">
    <property type="entry name" value="MEMBRANE COMPONENT OF ABC TRANSPORTER YHHJ-RELATED"/>
    <property type="match status" value="1"/>
</dbReference>
<evidence type="ECO:0000256" key="3">
    <source>
        <dbReference type="ARBA" id="ARBA00022448"/>
    </source>
</evidence>
<dbReference type="eggNOG" id="COG1511">
    <property type="taxonomic scope" value="Bacteria"/>
</dbReference>
<accession>A0A075WVB1</accession>
<feature type="transmembrane region" description="Helical" evidence="8">
    <location>
        <begin position="21"/>
        <end position="41"/>
    </location>
</feature>
<feature type="transmembrane region" description="Helical" evidence="8">
    <location>
        <begin position="175"/>
        <end position="198"/>
    </location>
</feature>
<dbReference type="EMBL" id="CP008796">
    <property type="protein sequence ID" value="AIH04403.1"/>
    <property type="molecule type" value="Genomic_DNA"/>
</dbReference>
<sequence length="369" mass="42205">MLKRLIGITKKEFTELIKDKLYLTFVFVVPVIVMFLLGYGLNLDVKGLPVAFLDYDRSKLSRDYIDSFVNSEYFKLYTLADNYKEAEGLLNSAKVRAVVIIPPDFSQKLYKKEKTEVQVLIDGTYPSRAEVVKGYISTINTLFNQKLLGNQNSLKFPIELEIRAWYNPALESKNFIMPGMLVTTLCFYPVLLSCLVVVREKEFGSIFNYYTSPAKRWEIIFGKAIPYVFVCFLTYLILFAITVFVFQTKFIGNFIVLSLASILYLFCTVGLGLFISTVTKTQITAMLLAFITTVIPTYLYSGFLYPVSSMEFSGKLVSRVIPATYFLDIVRGIYLKGLPFHYFISNILSLFLYASVVYLATILNFKKKL</sequence>
<dbReference type="InterPro" id="IPR013525">
    <property type="entry name" value="ABC2_TM"/>
</dbReference>
<dbReference type="Gene3D" id="3.40.1710.10">
    <property type="entry name" value="abc type-2 transporter like domain"/>
    <property type="match status" value="1"/>
</dbReference>
<comment type="subcellular location">
    <subcellularLocation>
        <location evidence="1">Cell membrane</location>
        <topology evidence="1">Multi-pass membrane protein</topology>
    </subcellularLocation>
</comment>